<keyword evidence="2" id="KW-1185">Reference proteome</keyword>
<name>Q8TPH4_METAC</name>
<evidence type="ECO:0000313" key="2">
    <source>
        <dbReference type="Proteomes" id="UP000002487"/>
    </source>
</evidence>
<evidence type="ECO:0000313" key="1">
    <source>
        <dbReference type="EMBL" id="AAM05342.1"/>
    </source>
</evidence>
<gene>
    <name evidence="1" type="ordered locus">MA_1938</name>
</gene>
<dbReference type="InterPro" id="IPR055979">
    <property type="entry name" value="DUF7557"/>
</dbReference>
<dbReference type="KEGG" id="mac:MA_1938"/>
<dbReference type="AlphaFoldDB" id="Q8TPH4"/>
<reference evidence="1 2" key="1">
    <citation type="journal article" date="2002" name="Genome Res.">
        <title>The genome of Methanosarcina acetivorans reveals extensive metabolic and physiological diversity.</title>
        <authorList>
            <person name="Galagan J.E."/>
            <person name="Nusbaum C."/>
            <person name="Roy A."/>
            <person name="Endrizzi M.G."/>
            <person name="Macdonald P."/>
            <person name="FitzHugh W."/>
            <person name="Calvo S."/>
            <person name="Engels R."/>
            <person name="Smirnov S."/>
            <person name="Atnoor D."/>
            <person name="Brown A."/>
            <person name="Allen N."/>
            <person name="Naylor J."/>
            <person name="Stange-Thomann N."/>
            <person name="DeArellano K."/>
            <person name="Johnson R."/>
            <person name="Linton L."/>
            <person name="McEwan P."/>
            <person name="McKernan K."/>
            <person name="Talamas J."/>
            <person name="Tirrell A."/>
            <person name="Ye W."/>
            <person name="Zimmer A."/>
            <person name="Barber R.D."/>
            <person name="Cann I."/>
            <person name="Graham D.E."/>
            <person name="Grahame D.A."/>
            <person name="Guss A."/>
            <person name="Hedderich R."/>
            <person name="Ingram-Smith C."/>
            <person name="Kuettner C.H."/>
            <person name="Krzycki J.A."/>
            <person name="Leigh J.A."/>
            <person name="Li W."/>
            <person name="Liu J."/>
            <person name="Mukhopadhyay B."/>
            <person name="Reeve J.N."/>
            <person name="Smith K."/>
            <person name="Springer T.A."/>
            <person name="Umayam L.A."/>
            <person name="White O."/>
            <person name="White R.H."/>
            <person name="de Macario E.C."/>
            <person name="Ferry J.G."/>
            <person name="Jarrell K.F."/>
            <person name="Jing H."/>
            <person name="Macario A.J.L."/>
            <person name="Paulsen I."/>
            <person name="Pritchett M."/>
            <person name="Sowers K.R."/>
            <person name="Swanson R.V."/>
            <person name="Zinder S.H."/>
            <person name="Lander E."/>
            <person name="Metcalf W.W."/>
            <person name="Birren B."/>
        </authorList>
    </citation>
    <scope>NUCLEOTIDE SEQUENCE [LARGE SCALE GENOMIC DNA]</scope>
    <source>
        <strain evidence="2">ATCC 35395 / DSM 2834 / JCM 12185 / C2A</strain>
    </source>
</reference>
<dbReference type="EnsemblBacteria" id="AAM05342">
    <property type="protein sequence ID" value="AAM05342"/>
    <property type="gene ID" value="MA_1938"/>
</dbReference>
<proteinExistence type="predicted"/>
<dbReference type="HOGENOM" id="CLU_191925_0_0_2"/>
<organism evidence="1 2">
    <name type="scientific">Methanosarcina acetivorans (strain ATCC 35395 / DSM 2834 / JCM 12185 / C2A)</name>
    <dbReference type="NCBI Taxonomy" id="188937"/>
    <lineage>
        <taxon>Archaea</taxon>
        <taxon>Methanobacteriati</taxon>
        <taxon>Methanobacteriota</taxon>
        <taxon>Stenosarchaea group</taxon>
        <taxon>Methanomicrobia</taxon>
        <taxon>Methanosarcinales</taxon>
        <taxon>Methanosarcinaceae</taxon>
        <taxon>Methanosarcina</taxon>
    </lineage>
</organism>
<dbReference type="Proteomes" id="UP000002487">
    <property type="component" value="Chromosome"/>
</dbReference>
<protein>
    <submittedName>
        <fullName evidence="1">Uncharacterized protein</fullName>
    </submittedName>
</protein>
<dbReference type="InParanoid" id="Q8TPH4"/>
<accession>Q8TPH4</accession>
<sequence length="97" mass="11150">MLFTRYNYLLSDPIGCYMAATTTICLDPKVKDMLSNLKIYPTESYNSVVERLIRMAHDKEPLSEEEIEGIEESLKDIKAGRVYSEKEAKKLLGIEEE</sequence>
<dbReference type="Pfam" id="PF24434">
    <property type="entry name" value="DUF7557"/>
    <property type="match status" value="1"/>
</dbReference>
<dbReference type="EMBL" id="AE010299">
    <property type="protein sequence ID" value="AAM05342.1"/>
    <property type="molecule type" value="Genomic_DNA"/>
</dbReference>